<organism evidence="1 2">
    <name type="scientific">Candidatus Enterousia intestinigallinarum</name>
    <dbReference type="NCBI Taxonomy" id="2840790"/>
    <lineage>
        <taxon>Bacteria</taxon>
        <taxon>Pseudomonadati</taxon>
        <taxon>Pseudomonadota</taxon>
        <taxon>Alphaproteobacteria</taxon>
        <taxon>Candidatus Enterousia</taxon>
    </lineage>
</organism>
<dbReference type="InterPro" id="IPR032675">
    <property type="entry name" value="LRR_dom_sf"/>
</dbReference>
<evidence type="ECO:0000313" key="1">
    <source>
        <dbReference type="EMBL" id="HIS70823.1"/>
    </source>
</evidence>
<dbReference type="AlphaFoldDB" id="A0A9D1JWC5"/>
<dbReference type="EMBL" id="DVJI01000011">
    <property type="protein sequence ID" value="HIS70823.1"/>
    <property type="molecule type" value="Genomic_DNA"/>
</dbReference>
<accession>A0A9D1JWC5</accession>
<dbReference type="Proteomes" id="UP000886742">
    <property type="component" value="Unassembled WGS sequence"/>
</dbReference>
<reference evidence="1" key="1">
    <citation type="submission" date="2020-10" db="EMBL/GenBank/DDBJ databases">
        <authorList>
            <person name="Gilroy R."/>
        </authorList>
    </citation>
    <scope>NUCLEOTIDE SEQUENCE</scope>
    <source>
        <strain evidence="1">ChiGjej3B3-5194</strain>
    </source>
</reference>
<gene>
    <name evidence="1" type="ORF">IAD02_02430</name>
</gene>
<reference evidence="1" key="2">
    <citation type="journal article" date="2021" name="PeerJ">
        <title>Extensive microbial diversity within the chicken gut microbiome revealed by metagenomics and culture.</title>
        <authorList>
            <person name="Gilroy R."/>
            <person name="Ravi A."/>
            <person name="Getino M."/>
            <person name="Pursley I."/>
            <person name="Horton D.L."/>
            <person name="Alikhan N.F."/>
            <person name="Baker D."/>
            <person name="Gharbi K."/>
            <person name="Hall N."/>
            <person name="Watson M."/>
            <person name="Adriaenssens E.M."/>
            <person name="Foster-Nyarko E."/>
            <person name="Jarju S."/>
            <person name="Secka A."/>
            <person name="Antonio M."/>
            <person name="Oren A."/>
            <person name="Chaudhuri R.R."/>
            <person name="La Ragione R."/>
            <person name="Hildebrand F."/>
            <person name="Pallen M.J."/>
        </authorList>
    </citation>
    <scope>NUCLEOTIDE SEQUENCE</scope>
    <source>
        <strain evidence="1">ChiGjej3B3-5194</strain>
    </source>
</reference>
<name>A0A9D1JWC5_9PROT</name>
<evidence type="ECO:0000313" key="2">
    <source>
        <dbReference type="Proteomes" id="UP000886742"/>
    </source>
</evidence>
<sequence length="595" mass="68700">MNISNGVLLSVSAADLDDTGALRIPDGVTQIAGGVGDNLSGVRMIYFPDSVTEIARPCFCNNPALDTVYFGEGMKVLTAHAFGACPSIKTIRIPQSCTRLNPWFEMSQAKLKTVIRRDGRGILRKYPVRRYYGQYYYETASRQIGNVRFAKIYRLEFDADGLIQRYKIRISTGTRGETFVGDNITAAVKDCRQYYLMQEFERAVWEYNAARRVNDTLEKYQSILRGAIKRTLYRTTRRIGVPERNMIREHIKKLGDYIKYLNAFYKKYENAAGTMAELDDINIDVLARIITPIPRGHAVGISCTRWLRRHPVSAHEMYSIVNAGYRNPGAFPYSWLREIPKDKRGAVTRQLHKLLRAATIKMYGPDEVQIQSRRYVAETNALADKISNIIGQSVEIKYLSSGNFSKTYTIQIPGDKKYVWKIYHCDRTAQIVNAYHHDTELQNSFLVGGKKYYGKTKFRKISTAGIGRQRGEIYLIYPYTDDAPARDRIYRPFEEIRPYRLIDRNSDNFLGHTVIDVGALRINYDRWAQPRYVSKIMNTVLYQSWNELGYVLNNYTDAQIHTALDFISDRVSRNSLEFDRVRTKIDFLKRKTRAR</sequence>
<comment type="caution">
    <text evidence="1">The sequence shown here is derived from an EMBL/GenBank/DDBJ whole genome shotgun (WGS) entry which is preliminary data.</text>
</comment>
<dbReference type="InterPro" id="IPR026906">
    <property type="entry name" value="LRR_5"/>
</dbReference>
<proteinExistence type="predicted"/>
<protein>
    <submittedName>
        <fullName evidence="1">Leucine-rich repeat protein</fullName>
    </submittedName>
</protein>
<dbReference type="Gene3D" id="3.80.10.10">
    <property type="entry name" value="Ribonuclease Inhibitor"/>
    <property type="match status" value="1"/>
</dbReference>
<dbReference type="Pfam" id="PF13306">
    <property type="entry name" value="LRR_5"/>
    <property type="match status" value="1"/>
</dbReference>